<evidence type="ECO:0000256" key="1">
    <source>
        <dbReference type="ARBA" id="ARBA00004613"/>
    </source>
</evidence>
<dbReference type="GO" id="GO:0005576">
    <property type="term" value="C:extracellular region"/>
    <property type="evidence" value="ECO:0007669"/>
    <property type="project" value="UniProtKB-SubCell"/>
</dbReference>
<dbReference type="KEGG" id="ptaw:DW352_18350"/>
<dbReference type="EMBL" id="CP031417">
    <property type="protein sequence ID" value="AXK82307.1"/>
    <property type="molecule type" value="Genomic_DNA"/>
</dbReference>
<dbReference type="InterPro" id="IPR036896">
    <property type="entry name" value="Avidin-like_sf"/>
</dbReference>
<name>A0A345ZZG0_9HYPH</name>
<proteinExistence type="predicted"/>
<evidence type="ECO:0000313" key="5">
    <source>
        <dbReference type="Proteomes" id="UP000254889"/>
    </source>
</evidence>
<dbReference type="PROSITE" id="PS51326">
    <property type="entry name" value="AVIDIN_2"/>
    <property type="match status" value="1"/>
</dbReference>
<dbReference type="Pfam" id="PF01382">
    <property type="entry name" value="Avidin"/>
    <property type="match status" value="1"/>
</dbReference>
<comment type="subcellular location">
    <subcellularLocation>
        <location evidence="1">Secreted</location>
    </subcellularLocation>
</comment>
<dbReference type="AlphaFoldDB" id="A0A345ZZG0"/>
<dbReference type="GO" id="GO:0009374">
    <property type="term" value="F:biotin binding"/>
    <property type="evidence" value="ECO:0007669"/>
    <property type="project" value="InterPro"/>
</dbReference>
<dbReference type="Gene3D" id="2.40.128.30">
    <property type="entry name" value="Avidin-like"/>
    <property type="match status" value="1"/>
</dbReference>
<reference evidence="4 5" key="1">
    <citation type="submission" date="2018-07" db="EMBL/GenBank/DDBJ databases">
        <authorList>
            <person name="Quirk P.G."/>
            <person name="Krulwich T.A."/>
        </authorList>
    </citation>
    <scope>NUCLEOTIDE SEQUENCE [LARGE SCALE GENOMIC DNA]</scope>
    <source>
        <strain evidence="4 5">CC-BB4</strain>
    </source>
</reference>
<organism evidence="4 5">
    <name type="scientific">Pseudolabrys taiwanensis</name>
    <dbReference type="NCBI Taxonomy" id="331696"/>
    <lineage>
        <taxon>Bacteria</taxon>
        <taxon>Pseudomonadati</taxon>
        <taxon>Pseudomonadota</taxon>
        <taxon>Alphaproteobacteria</taxon>
        <taxon>Hyphomicrobiales</taxon>
        <taxon>Xanthobacteraceae</taxon>
        <taxon>Pseudolabrys</taxon>
    </lineage>
</organism>
<dbReference type="Proteomes" id="UP000254889">
    <property type="component" value="Chromosome"/>
</dbReference>
<gene>
    <name evidence="4" type="ORF">DW352_18350</name>
</gene>
<dbReference type="InterPro" id="IPR005468">
    <property type="entry name" value="Avidin/str"/>
</dbReference>
<dbReference type="OrthoDB" id="7630888at2"/>
<keyword evidence="5" id="KW-1185">Reference proteome</keyword>
<protein>
    <submittedName>
        <fullName evidence="4">Uncharacterized protein</fullName>
    </submittedName>
</protein>
<sequence>MGDLILAVVHWNDFQAITTWVGQLDKAQTTLNMLWRMTKQVDPGDKWVSTNAGADYFSKVRWGPVSPNGAGRQFMCFPKVAGAVEAPPLCRSHQELSAHAYDLTDDRA</sequence>
<keyword evidence="2" id="KW-0964">Secreted</keyword>
<evidence type="ECO:0000256" key="2">
    <source>
        <dbReference type="ARBA" id="ARBA00022525"/>
    </source>
</evidence>
<evidence type="ECO:0000256" key="3">
    <source>
        <dbReference type="ARBA" id="ARBA00022729"/>
    </source>
</evidence>
<accession>A0A345ZZG0</accession>
<keyword evidence="3" id="KW-0732">Signal</keyword>
<dbReference type="SUPFAM" id="SSF50876">
    <property type="entry name" value="Avidin/streptavidin"/>
    <property type="match status" value="1"/>
</dbReference>
<evidence type="ECO:0000313" key="4">
    <source>
        <dbReference type="EMBL" id="AXK82307.1"/>
    </source>
</evidence>